<reference evidence="3" key="1">
    <citation type="submission" date="2018-05" db="EMBL/GenBank/DDBJ databases">
        <authorList>
            <person name="Lanie J.A."/>
            <person name="Ng W.-L."/>
            <person name="Kazmierczak K.M."/>
            <person name="Andrzejewski T.M."/>
            <person name="Davidsen T.M."/>
            <person name="Wayne K.J."/>
            <person name="Tettelin H."/>
            <person name="Glass J.I."/>
            <person name="Rusch D."/>
            <person name="Podicherti R."/>
            <person name="Tsui H.-C.T."/>
            <person name="Winkler M.E."/>
        </authorList>
    </citation>
    <scope>NUCLEOTIDE SEQUENCE</scope>
</reference>
<feature type="transmembrane region" description="Helical" evidence="1">
    <location>
        <begin position="225"/>
        <end position="242"/>
    </location>
</feature>
<organism evidence="3">
    <name type="scientific">marine metagenome</name>
    <dbReference type="NCBI Taxonomy" id="408172"/>
    <lineage>
        <taxon>unclassified sequences</taxon>
        <taxon>metagenomes</taxon>
        <taxon>ecological metagenomes</taxon>
    </lineage>
</organism>
<feature type="transmembrane region" description="Helical" evidence="1">
    <location>
        <begin position="28"/>
        <end position="47"/>
    </location>
</feature>
<dbReference type="InterPro" id="IPR037185">
    <property type="entry name" value="EmrE-like"/>
</dbReference>
<feature type="transmembrane region" description="Helical" evidence="1">
    <location>
        <begin position="111"/>
        <end position="129"/>
    </location>
</feature>
<dbReference type="AlphaFoldDB" id="A0A381QA82"/>
<feature type="transmembrane region" description="Helical" evidence="1">
    <location>
        <begin position="141"/>
        <end position="159"/>
    </location>
</feature>
<accession>A0A381QA82</accession>
<evidence type="ECO:0000256" key="1">
    <source>
        <dbReference type="SAM" id="Phobius"/>
    </source>
</evidence>
<feature type="transmembrane region" description="Helical" evidence="1">
    <location>
        <begin position="86"/>
        <end position="105"/>
    </location>
</feature>
<keyword evidence="1" id="KW-0472">Membrane</keyword>
<feature type="transmembrane region" description="Helical" evidence="1">
    <location>
        <begin position="53"/>
        <end position="74"/>
    </location>
</feature>
<feature type="transmembrane region" description="Helical" evidence="1">
    <location>
        <begin position="171"/>
        <end position="191"/>
    </location>
</feature>
<dbReference type="Pfam" id="PF00892">
    <property type="entry name" value="EamA"/>
    <property type="match status" value="1"/>
</dbReference>
<protein>
    <recommendedName>
        <fullName evidence="2">EamA domain-containing protein</fullName>
    </recommendedName>
</protein>
<proteinExistence type="predicted"/>
<feature type="domain" description="EamA" evidence="2">
    <location>
        <begin position="110"/>
        <end position="243"/>
    </location>
</feature>
<dbReference type="SUPFAM" id="SSF103481">
    <property type="entry name" value="Multidrug resistance efflux transporter EmrE"/>
    <property type="match status" value="2"/>
</dbReference>
<gene>
    <name evidence="3" type="ORF">METZ01_LOCUS29070</name>
</gene>
<dbReference type="EMBL" id="UINC01001270">
    <property type="protein sequence ID" value="SUZ76216.1"/>
    <property type="molecule type" value="Genomic_DNA"/>
</dbReference>
<feature type="transmembrane region" description="Helical" evidence="1">
    <location>
        <begin position="203"/>
        <end position="219"/>
    </location>
</feature>
<keyword evidence="1" id="KW-0812">Transmembrane</keyword>
<name>A0A381QA82_9ZZZZ</name>
<sequence length="259" mass="27800">MGIWSGWSYRKKLISVISQTLQAINRPIALLVVVIGIFIAGMSLGYLSSYKYIPVSLSVLLFFTFPFWVLLINFIIDGVAVKPLKLLAFILAFSGLALCLGPNWHVLDPRGIALVLFGSLCSAGMIVGASKATQVISMPDLIFLSNTIGAIIVGLILFVSDSFSMSHTIGGWSGIASICILFVLGQLSLFAATKFIGSAQTSLMLNIEPLVTIATAFLLLGERLILSQSIGVAVILIALFMTSSESSKFILFINNNKSD</sequence>
<keyword evidence="1" id="KW-1133">Transmembrane helix</keyword>
<dbReference type="GO" id="GO:0016020">
    <property type="term" value="C:membrane"/>
    <property type="evidence" value="ECO:0007669"/>
    <property type="project" value="InterPro"/>
</dbReference>
<dbReference type="InterPro" id="IPR000620">
    <property type="entry name" value="EamA_dom"/>
</dbReference>
<evidence type="ECO:0000313" key="3">
    <source>
        <dbReference type="EMBL" id="SUZ76216.1"/>
    </source>
</evidence>
<evidence type="ECO:0000259" key="2">
    <source>
        <dbReference type="Pfam" id="PF00892"/>
    </source>
</evidence>